<dbReference type="GO" id="GO:0051539">
    <property type="term" value="F:4 iron, 4 sulfur cluster binding"/>
    <property type="evidence" value="ECO:0007669"/>
    <property type="project" value="UniProtKB-KW"/>
</dbReference>
<feature type="transmembrane region" description="Helical" evidence="7">
    <location>
        <begin position="49"/>
        <end position="79"/>
    </location>
</feature>
<protein>
    <submittedName>
        <fullName evidence="9">Polyferredoxin</fullName>
    </submittedName>
</protein>
<keyword evidence="4" id="KW-0249">Electron transport</keyword>
<dbReference type="EMBL" id="CP003985">
    <property type="protein sequence ID" value="AGF77590.1"/>
    <property type="molecule type" value="Genomic_DNA"/>
</dbReference>
<dbReference type="InterPro" id="IPR017896">
    <property type="entry name" value="4Fe4S_Fe-S-bd"/>
</dbReference>
<gene>
    <name evidence="9" type="ordered locus">UWK_01018</name>
</gene>
<evidence type="ECO:0000256" key="5">
    <source>
        <dbReference type="ARBA" id="ARBA00023004"/>
    </source>
</evidence>
<feature type="transmembrane region" description="Helical" evidence="7">
    <location>
        <begin position="223"/>
        <end position="242"/>
    </location>
</feature>
<keyword evidence="7" id="KW-0812">Transmembrane</keyword>
<evidence type="ECO:0000256" key="6">
    <source>
        <dbReference type="ARBA" id="ARBA00023014"/>
    </source>
</evidence>
<dbReference type="GO" id="GO:0005886">
    <property type="term" value="C:plasma membrane"/>
    <property type="evidence" value="ECO:0007669"/>
    <property type="project" value="TreeGrafter"/>
</dbReference>
<dbReference type="eggNOG" id="COG1245">
    <property type="taxonomic scope" value="Bacteria"/>
</dbReference>
<keyword evidence="3" id="KW-0479">Metal-binding</keyword>
<organism evidence="9 10">
    <name type="scientific">Desulfocapsa sulfexigens (strain DSM 10523 / SB164P1)</name>
    <dbReference type="NCBI Taxonomy" id="1167006"/>
    <lineage>
        <taxon>Bacteria</taxon>
        <taxon>Pseudomonadati</taxon>
        <taxon>Thermodesulfobacteriota</taxon>
        <taxon>Desulfobulbia</taxon>
        <taxon>Desulfobulbales</taxon>
        <taxon>Desulfocapsaceae</taxon>
        <taxon>Desulfocapsa</taxon>
    </lineage>
</organism>
<dbReference type="InterPro" id="IPR017900">
    <property type="entry name" value="4Fe4S_Fe_S_CS"/>
</dbReference>
<reference evidence="10" key="1">
    <citation type="journal article" date="2013" name="Stand. Genomic Sci.">
        <title>Complete genome sequence of Desulfocapsa sulfexigens, a marine deltaproteobacterium specialized in disproportionating inorganic sulfur compounds.</title>
        <authorList>
            <person name="Finster K.W."/>
            <person name="Kjeldsen K.U."/>
            <person name="Kube M."/>
            <person name="Reinhardt R."/>
            <person name="Mussmann M."/>
            <person name="Amann R."/>
            <person name="Schreiber L."/>
        </authorList>
    </citation>
    <scope>NUCLEOTIDE SEQUENCE [LARGE SCALE GENOMIC DNA]</scope>
    <source>
        <strain evidence="10">DSM 10523 / SB164P1</strain>
    </source>
</reference>
<dbReference type="KEGG" id="dsf:UWK_01018"/>
<feature type="domain" description="4Fe-4S ferredoxin-type" evidence="8">
    <location>
        <begin position="380"/>
        <end position="413"/>
    </location>
</feature>
<evidence type="ECO:0000256" key="4">
    <source>
        <dbReference type="ARBA" id="ARBA00022982"/>
    </source>
</evidence>
<feature type="domain" description="4Fe-4S ferredoxin-type" evidence="8">
    <location>
        <begin position="471"/>
        <end position="503"/>
    </location>
</feature>
<dbReference type="CDD" id="cd16373">
    <property type="entry name" value="DMSOR_beta_like"/>
    <property type="match status" value="1"/>
</dbReference>
<evidence type="ECO:0000313" key="9">
    <source>
        <dbReference type="EMBL" id="AGF77590.1"/>
    </source>
</evidence>
<dbReference type="Pfam" id="PF00037">
    <property type="entry name" value="Fer4"/>
    <property type="match status" value="1"/>
</dbReference>
<dbReference type="Pfam" id="PF12801">
    <property type="entry name" value="Fer4_5"/>
    <property type="match status" value="2"/>
</dbReference>
<proteinExistence type="predicted"/>
<evidence type="ECO:0000259" key="8">
    <source>
        <dbReference type="PROSITE" id="PS51379"/>
    </source>
</evidence>
<sequence length="514" mass="57245">MFKITLRTFRKLSQLFFLALFFLLFRLTDYSGLDEIPYAVNIFFRWDPLVAATVLLSAKVLVSLLLPSLFVIALTMVFGRVFCGWICPMGTLLDGTGKVIHAPAQSGQSLRSVKYVLLGIILVSSLFGLQLVGYLDPFSLLVRGFTLAVDPVFNLLVTGFFDPLYRYAPQWLSNISEPVYGVLQDSVLPYKQTFFQLSTLSGCVLLAIFALEKLEKRFWCRNLCPLGALLAIFSRFSIFRRFPKQACKGCRDCAPNCRMNAFDSDGRQLRHEECTLCMDCVDDCVNQPSRFRFAVPNSPMQIDMSRRSFIGAGLAGITLPLLSKVDAAHTLPRPFLLRPPGAADGNEFFSRCVRCGECMKVCIQNALQPCFLESGYEGMFTPRLIPRLGYCEFNCTLCGQVCPTGAIGRLSQSEKHSFVIGRAVFDPARCLPFADQSPCIVCEEHCPTYDKAIKFQEVTVVNRQGKSVALKQPYIIPELCIGCGICENKCPLPGDSAVRVVRAGKQSEEDGFGY</sequence>
<keyword evidence="6" id="KW-0411">Iron-sulfur</keyword>
<dbReference type="RefSeq" id="WP_015403286.1">
    <property type="nucleotide sequence ID" value="NC_020304.1"/>
</dbReference>
<evidence type="ECO:0000256" key="2">
    <source>
        <dbReference type="ARBA" id="ARBA00022485"/>
    </source>
</evidence>
<feature type="domain" description="4Fe-4S ferredoxin-type" evidence="8">
    <location>
        <begin position="237"/>
        <end position="267"/>
    </location>
</feature>
<dbReference type="InterPro" id="IPR051684">
    <property type="entry name" value="Electron_Trans/Redox"/>
</dbReference>
<evidence type="ECO:0000256" key="1">
    <source>
        <dbReference type="ARBA" id="ARBA00022448"/>
    </source>
</evidence>
<dbReference type="PANTHER" id="PTHR30176">
    <property type="entry name" value="FERREDOXIN-TYPE PROTEIN NAPH"/>
    <property type="match status" value="1"/>
</dbReference>
<evidence type="ECO:0000313" key="10">
    <source>
        <dbReference type="Proteomes" id="UP000011721"/>
    </source>
</evidence>
<evidence type="ECO:0000256" key="3">
    <source>
        <dbReference type="ARBA" id="ARBA00022723"/>
    </source>
</evidence>
<keyword evidence="2" id="KW-0004">4Fe-4S</keyword>
<evidence type="ECO:0000256" key="7">
    <source>
        <dbReference type="SAM" id="Phobius"/>
    </source>
</evidence>
<feature type="transmembrane region" description="Helical" evidence="7">
    <location>
        <begin position="193"/>
        <end position="211"/>
    </location>
</feature>
<name>M1PCW4_DESSD</name>
<dbReference type="AlphaFoldDB" id="M1PCW4"/>
<keyword evidence="7" id="KW-1133">Transmembrane helix</keyword>
<dbReference type="HOGENOM" id="CLU_024045_1_0_7"/>
<keyword evidence="1" id="KW-0813">Transport</keyword>
<dbReference type="PANTHER" id="PTHR30176:SF3">
    <property type="entry name" value="FERREDOXIN-TYPE PROTEIN NAPH"/>
    <property type="match status" value="1"/>
</dbReference>
<dbReference type="eggNOG" id="COG0348">
    <property type="taxonomic scope" value="Bacteria"/>
</dbReference>
<dbReference type="Gene3D" id="3.30.70.20">
    <property type="match status" value="2"/>
</dbReference>
<dbReference type="PATRIC" id="fig|1167006.5.peg.1141"/>
<feature type="transmembrane region" description="Helical" evidence="7">
    <location>
        <begin position="115"/>
        <end position="135"/>
    </location>
</feature>
<dbReference type="SUPFAM" id="SSF54862">
    <property type="entry name" value="4Fe-4S ferredoxins"/>
    <property type="match status" value="2"/>
</dbReference>
<dbReference type="Proteomes" id="UP000011721">
    <property type="component" value="Chromosome"/>
</dbReference>
<feature type="domain" description="4Fe-4S ferredoxin-type" evidence="8">
    <location>
        <begin position="341"/>
        <end position="372"/>
    </location>
</feature>
<accession>M1PCW4</accession>
<keyword evidence="5" id="KW-0408">Iron</keyword>
<dbReference type="eggNOG" id="COG1143">
    <property type="taxonomic scope" value="Bacteria"/>
</dbReference>
<dbReference type="STRING" id="1167006.UWK_01018"/>
<keyword evidence="10" id="KW-1185">Reference proteome</keyword>
<dbReference type="PROSITE" id="PS51379">
    <property type="entry name" value="4FE4S_FER_2"/>
    <property type="match status" value="4"/>
</dbReference>
<dbReference type="PROSITE" id="PS00198">
    <property type="entry name" value="4FE4S_FER_1"/>
    <property type="match status" value="1"/>
</dbReference>
<dbReference type="GO" id="GO:0046872">
    <property type="term" value="F:metal ion binding"/>
    <property type="evidence" value="ECO:0007669"/>
    <property type="project" value="UniProtKB-KW"/>
</dbReference>
<keyword evidence="7" id="KW-0472">Membrane</keyword>